<reference evidence="1 2" key="1">
    <citation type="journal article" date="2019" name="Int. J. Syst. Evol. Microbiol.">
        <title>The Global Catalogue of Microorganisms (GCM) 10K type strain sequencing project: providing services to taxonomists for standard genome sequencing and annotation.</title>
        <authorList>
            <consortium name="The Broad Institute Genomics Platform"/>
            <consortium name="The Broad Institute Genome Sequencing Center for Infectious Disease"/>
            <person name="Wu L."/>
            <person name="Ma J."/>
        </authorList>
    </citation>
    <scope>NUCLEOTIDE SEQUENCE [LARGE SCALE GENOMIC DNA]</scope>
    <source>
        <strain evidence="1 2">JCM 13002</strain>
    </source>
</reference>
<organism evidence="1 2">
    <name type="scientific">Kitasatospora arboriphila</name>
    <dbReference type="NCBI Taxonomy" id="258052"/>
    <lineage>
        <taxon>Bacteria</taxon>
        <taxon>Bacillati</taxon>
        <taxon>Actinomycetota</taxon>
        <taxon>Actinomycetes</taxon>
        <taxon>Kitasatosporales</taxon>
        <taxon>Streptomycetaceae</taxon>
        <taxon>Kitasatospora</taxon>
    </lineage>
</organism>
<dbReference type="PANTHER" id="PTHR37943:SF1">
    <property type="entry name" value="PROTEIN VES"/>
    <property type="match status" value="1"/>
</dbReference>
<comment type="caution">
    <text evidence="1">The sequence shown here is derived from an EMBL/GenBank/DDBJ whole genome shotgun (WGS) entry which is preliminary data.</text>
</comment>
<dbReference type="InterPro" id="IPR014710">
    <property type="entry name" value="RmlC-like_jellyroll"/>
</dbReference>
<name>A0ABN1U3L6_9ACTN</name>
<evidence type="ECO:0000313" key="2">
    <source>
        <dbReference type="Proteomes" id="UP001499987"/>
    </source>
</evidence>
<dbReference type="Gene3D" id="2.60.120.10">
    <property type="entry name" value="Jelly Rolls"/>
    <property type="match status" value="1"/>
</dbReference>
<evidence type="ECO:0000313" key="1">
    <source>
        <dbReference type="EMBL" id="GAA1114191.1"/>
    </source>
</evidence>
<dbReference type="Proteomes" id="UP001499987">
    <property type="component" value="Unassembled WGS sequence"/>
</dbReference>
<dbReference type="CDD" id="cd20293">
    <property type="entry name" value="cupin_HutD_N"/>
    <property type="match status" value="1"/>
</dbReference>
<dbReference type="PANTHER" id="PTHR37943">
    <property type="entry name" value="PROTEIN VES"/>
    <property type="match status" value="1"/>
</dbReference>
<proteinExistence type="predicted"/>
<accession>A0ABN1U3L6</accession>
<dbReference type="InterPro" id="IPR010282">
    <property type="entry name" value="Uncharacterised_HutD/Ves"/>
</dbReference>
<sequence length="185" mass="19144">MAVEVLRAADRAAVPWLNGGGVTREVAAGPAGAGMTDFAWRVSLADVARGGPFSVFADTDRVITLVEGAGMTLTVAGAEQALTEPFRPFAFPGDADTDCRLEGGPVVDFNVMTRRGRASAQVEIADAPRPVRAPEDGVLLVVCLAGTAALASAGYDLDRYDAVLLHHGGDLLQVDGAAAVVTIRR</sequence>
<dbReference type="InterPro" id="IPR011051">
    <property type="entry name" value="RmlC_Cupin_sf"/>
</dbReference>
<dbReference type="SUPFAM" id="SSF51182">
    <property type="entry name" value="RmlC-like cupins"/>
    <property type="match status" value="1"/>
</dbReference>
<protein>
    <submittedName>
        <fullName evidence="1">HutD family protein</fullName>
    </submittedName>
</protein>
<dbReference type="Pfam" id="PF05962">
    <property type="entry name" value="HutD"/>
    <property type="match status" value="1"/>
</dbReference>
<keyword evidence="2" id="KW-1185">Reference proteome</keyword>
<dbReference type="EMBL" id="BAAALD010000091">
    <property type="protein sequence ID" value="GAA1114191.1"/>
    <property type="molecule type" value="Genomic_DNA"/>
</dbReference>
<gene>
    <name evidence="1" type="ORF">GCM10009663_63570</name>
</gene>